<dbReference type="SUPFAM" id="SSF48264">
    <property type="entry name" value="Cytochrome P450"/>
    <property type="match status" value="1"/>
</dbReference>
<accession>A0A8H3MCA2</accession>
<gene>
    <name evidence="1" type="ORF">RCL2_002678300</name>
</gene>
<reference evidence="1" key="1">
    <citation type="submission" date="2019-10" db="EMBL/GenBank/DDBJ databases">
        <title>Conservation and host-specific expression of non-tandemly repeated heterogenous ribosome RNA gene in arbuscular mycorrhizal fungi.</title>
        <authorList>
            <person name="Maeda T."/>
            <person name="Kobayashi Y."/>
            <person name="Nakagawa T."/>
            <person name="Ezawa T."/>
            <person name="Yamaguchi K."/>
            <person name="Bino T."/>
            <person name="Nishimoto Y."/>
            <person name="Shigenobu S."/>
            <person name="Kawaguchi M."/>
        </authorList>
    </citation>
    <scope>NUCLEOTIDE SEQUENCE</scope>
    <source>
        <strain evidence="1">HR1</strain>
    </source>
</reference>
<organism evidence="1 2">
    <name type="scientific">Rhizophagus clarus</name>
    <dbReference type="NCBI Taxonomy" id="94130"/>
    <lineage>
        <taxon>Eukaryota</taxon>
        <taxon>Fungi</taxon>
        <taxon>Fungi incertae sedis</taxon>
        <taxon>Mucoromycota</taxon>
        <taxon>Glomeromycotina</taxon>
        <taxon>Glomeromycetes</taxon>
        <taxon>Glomerales</taxon>
        <taxon>Glomeraceae</taxon>
        <taxon>Rhizophagus</taxon>
    </lineage>
</organism>
<dbReference type="AlphaFoldDB" id="A0A8H3MCA2"/>
<dbReference type="Pfam" id="PF00067">
    <property type="entry name" value="p450"/>
    <property type="match status" value="1"/>
</dbReference>
<dbReference type="InterPro" id="IPR001128">
    <property type="entry name" value="Cyt_P450"/>
</dbReference>
<dbReference type="GO" id="GO:0020037">
    <property type="term" value="F:heme binding"/>
    <property type="evidence" value="ECO:0007669"/>
    <property type="project" value="InterPro"/>
</dbReference>
<dbReference type="GO" id="GO:0016705">
    <property type="term" value="F:oxidoreductase activity, acting on paired donors, with incorporation or reduction of molecular oxygen"/>
    <property type="evidence" value="ECO:0007669"/>
    <property type="project" value="InterPro"/>
</dbReference>
<evidence type="ECO:0000313" key="2">
    <source>
        <dbReference type="Proteomes" id="UP000615446"/>
    </source>
</evidence>
<comment type="caution">
    <text evidence="1">The sequence shown here is derived from an EMBL/GenBank/DDBJ whole genome shotgun (WGS) entry which is preliminary data.</text>
</comment>
<evidence type="ECO:0000313" key="1">
    <source>
        <dbReference type="EMBL" id="GET00320.1"/>
    </source>
</evidence>
<dbReference type="EMBL" id="BLAL01000285">
    <property type="protein sequence ID" value="GET00320.1"/>
    <property type="molecule type" value="Genomic_DNA"/>
</dbReference>
<proteinExistence type="predicted"/>
<name>A0A8H3MCA2_9GLOM</name>
<dbReference type="GO" id="GO:0005506">
    <property type="term" value="F:iron ion binding"/>
    <property type="evidence" value="ECO:0007669"/>
    <property type="project" value="InterPro"/>
</dbReference>
<dbReference type="InterPro" id="IPR036396">
    <property type="entry name" value="Cyt_P450_sf"/>
</dbReference>
<sequence length="94" mass="11279">MLSNYVPFIRNIPKNVNKKFKSACKVINRVSKKLIEEKYIEAENRELKEKDLLSFLININKTLPIEEKMIDEELKYQVINPNAYFHTKKKQKCY</sequence>
<protein>
    <submittedName>
        <fullName evidence="1">Cytochrome P450</fullName>
    </submittedName>
</protein>
<dbReference type="Gene3D" id="1.10.630.10">
    <property type="entry name" value="Cytochrome P450"/>
    <property type="match status" value="1"/>
</dbReference>
<dbReference type="OrthoDB" id="1470350at2759"/>
<dbReference type="GO" id="GO:0004497">
    <property type="term" value="F:monooxygenase activity"/>
    <property type="evidence" value="ECO:0007669"/>
    <property type="project" value="InterPro"/>
</dbReference>
<dbReference type="Proteomes" id="UP000615446">
    <property type="component" value="Unassembled WGS sequence"/>
</dbReference>